<gene>
    <name evidence="8" type="ORF">LPB138_02605</name>
</gene>
<dbReference type="GO" id="GO:0016020">
    <property type="term" value="C:membrane"/>
    <property type="evidence" value="ECO:0007669"/>
    <property type="project" value="UniProtKB-SubCell"/>
</dbReference>
<feature type="transmembrane region" description="Helical" evidence="7">
    <location>
        <begin position="115"/>
        <end position="134"/>
    </location>
</feature>
<dbReference type="PANTHER" id="PTHR45724">
    <property type="entry name" value="AQUAPORIN NIP2-1"/>
    <property type="match status" value="1"/>
</dbReference>
<feature type="transmembrane region" description="Helical" evidence="7">
    <location>
        <begin position="78"/>
        <end position="100"/>
    </location>
</feature>
<feature type="transmembrane region" description="Helical" evidence="7">
    <location>
        <begin position="30"/>
        <end position="51"/>
    </location>
</feature>
<feature type="transmembrane region" description="Helical" evidence="7">
    <location>
        <begin position="188"/>
        <end position="210"/>
    </location>
</feature>
<dbReference type="InterPro" id="IPR000425">
    <property type="entry name" value="MIP"/>
</dbReference>
<dbReference type="CDD" id="cd00333">
    <property type="entry name" value="MIP"/>
    <property type="match status" value="1"/>
</dbReference>
<keyword evidence="9" id="KW-1185">Reference proteome</keyword>
<evidence type="ECO:0000256" key="4">
    <source>
        <dbReference type="ARBA" id="ARBA00022989"/>
    </source>
</evidence>
<dbReference type="STRING" id="1850246.LPB138_02605"/>
<evidence type="ECO:0000256" key="2">
    <source>
        <dbReference type="ARBA" id="ARBA00022448"/>
    </source>
</evidence>
<protein>
    <submittedName>
        <fullName evidence="8">Aquaporin</fullName>
    </submittedName>
</protein>
<feature type="transmembrane region" description="Helical" evidence="7">
    <location>
        <begin position="7"/>
        <end position="24"/>
    </location>
</feature>
<dbReference type="AlphaFoldDB" id="A0A1D8P504"/>
<keyword evidence="3 6" id="KW-0812">Transmembrane</keyword>
<keyword evidence="2 6" id="KW-0813">Transport</keyword>
<dbReference type="PROSITE" id="PS00221">
    <property type="entry name" value="MIP"/>
    <property type="match status" value="1"/>
</dbReference>
<accession>A0A1D8P504</accession>
<evidence type="ECO:0000256" key="1">
    <source>
        <dbReference type="ARBA" id="ARBA00004141"/>
    </source>
</evidence>
<dbReference type="PANTHER" id="PTHR45724:SF27">
    <property type="entry name" value="AQUAPORIN NIP2-1-RELATED"/>
    <property type="match status" value="1"/>
</dbReference>
<sequence length="217" mass="23097">MKKYLSEFIGTYILIFFGTGAMIVDSINPNIGVFGIAVAWGVVVMAMIYAFGESSGAHINPAVTIGFAVAGRFDKNEVIPYIIAQILGAITASFTLKLLFPNQELYGNTIPSGSWIQSFILEFIMTFVLMLVIMKVSTGSKEVGTMAAVAIGGIILIEALVFGPISNASMNPARSLAPALASGNFTHLWIYIVAPVLGAIVGIFICPFIGDKKDDCC</sequence>
<evidence type="ECO:0000256" key="6">
    <source>
        <dbReference type="RuleBase" id="RU000477"/>
    </source>
</evidence>
<dbReference type="GO" id="GO:0015267">
    <property type="term" value="F:channel activity"/>
    <property type="evidence" value="ECO:0007669"/>
    <property type="project" value="InterPro"/>
</dbReference>
<dbReference type="InterPro" id="IPR022357">
    <property type="entry name" value="MIP_CS"/>
</dbReference>
<evidence type="ECO:0000313" key="8">
    <source>
        <dbReference type="EMBL" id="AOW19636.1"/>
    </source>
</evidence>
<comment type="similarity">
    <text evidence="6">Belongs to the MIP/aquaporin (TC 1.A.8) family.</text>
</comment>
<dbReference type="InterPro" id="IPR023271">
    <property type="entry name" value="Aquaporin-like"/>
</dbReference>
<organism evidence="8 9">
    <name type="scientific">Urechidicola croceus</name>
    <dbReference type="NCBI Taxonomy" id="1850246"/>
    <lineage>
        <taxon>Bacteria</taxon>
        <taxon>Pseudomonadati</taxon>
        <taxon>Bacteroidota</taxon>
        <taxon>Flavobacteriia</taxon>
        <taxon>Flavobacteriales</taxon>
        <taxon>Flavobacteriaceae</taxon>
        <taxon>Urechidicola</taxon>
    </lineage>
</organism>
<comment type="subcellular location">
    <subcellularLocation>
        <location evidence="1">Membrane</location>
        <topology evidence="1">Multi-pass membrane protein</topology>
    </subcellularLocation>
</comment>
<dbReference type="Gene3D" id="1.20.1080.10">
    <property type="entry name" value="Glycerol uptake facilitator protein"/>
    <property type="match status" value="1"/>
</dbReference>
<evidence type="ECO:0000256" key="5">
    <source>
        <dbReference type="ARBA" id="ARBA00023136"/>
    </source>
</evidence>
<dbReference type="InterPro" id="IPR034294">
    <property type="entry name" value="Aquaporin_transptr"/>
</dbReference>
<dbReference type="RefSeq" id="WP_070235752.1">
    <property type="nucleotide sequence ID" value="NZ_CP017478.1"/>
</dbReference>
<name>A0A1D8P504_9FLAO</name>
<keyword evidence="4 7" id="KW-1133">Transmembrane helix</keyword>
<evidence type="ECO:0000256" key="3">
    <source>
        <dbReference type="ARBA" id="ARBA00022692"/>
    </source>
</evidence>
<keyword evidence="5 7" id="KW-0472">Membrane</keyword>
<dbReference type="SUPFAM" id="SSF81338">
    <property type="entry name" value="Aquaporin-like"/>
    <property type="match status" value="1"/>
</dbReference>
<dbReference type="Proteomes" id="UP000176050">
    <property type="component" value="Chromosome"/>
</dbReference>
<dbReference type="PRINTS" id="PR00783">
    <property type="entry name" value="MINTRINSICP"/>
</dbReference>
<feature type="transmembrane region" description="Helical" evidence="7">
    <location>
        <begin position="146"/>
        <end position="168"/>
    </location>
</feature>
<evidence type="ECO:0000313" key="9">
    <source>
        <dbReference type="Proteomes" id="UP000176050"/>
    </source>
</evidence>
<dbReference type="KEGG" id="lul:LPB138_02605"/>
<dbReference type="OrthoDB" id="9807293at2"/>
<proteinExistence type="inferred from homology"/>
<dbReference type="NCBIfam" id="TIGR00861">
    <property type="entry name" value="MIP"/>
    <property type="match status" value="1"/>
</dbReference>
<reference evidence="8 9" key="1">
    <citation type="submission" date="2016-10" db="EMBL/GenBank/DDBJ databases">
        <title>Lutibacter sp. LPB0138, isolated from marine gastropod.</title>
        <authorList>
            <person name="Kim E."/>
            <person name="Yi H."/>
        </authorList>
    </citation>
    <scope>NUCLEOTIDE SEQUENCE [LARGE SCALE GENOMIC DNA]</scope>
    <source>
        <strain evidence="8 9">LPB0138</strain>
    </source>
</reference>
<dbReference type="Pfam" id="PF00230">
    <property type="entry name" value="MIP"/>
    <property type="match status" value="1"/>
</dbReference>
<dbReference type="EMBL" id="CP017478">
    <property type="protein sequence ID" value="AOW19636.1"/>
    <property type="molecule type" value="Genomic_DNA"/>
</dbReference>
<evidence type="ECO:0000256" key="7">
    <source>
        <dbReference type="SAM" id="Phobius"/>
    </source>
</evidence>